<dbReference type="PANTHER" id="PTHR22642:SF2">
    <property type="entry name" value="PROTEIN LONG AFTER FAR-RED 3"/>
    <property type="match status" value="1"/>
</dbReference>
<dbReference type="Gene3D" id="3.10.310.70">
    <property type="match status" value="1"/>
</dbReference>
<dbReference type="Proteomes" id="UP001144612">
    <property type="component" value="Unassembled WGS sequence"/>
</dbReference>
<dbReference type="SUPFAM" id="SSF51556">
    <property type="entry name" value="Metallo-dependent hydrolases"/>
    <property type="match status" value="1"/>
</dbReference>
<dbReference type="SUPFAM" id="SSF51338">
    <property type="entry name" value="Composite domain of metallo-dependent hydrolases"/>
    <property type="match status" value="1"/>
</dbReference>
<dbReference type="InterPro" id="IPR032466">
    <property type="entry name" value="Metal_Hydrolase"/>
</dbReference>
<gene>
    <name evidence="2" type="ORF">OW729_07800</name>
</gene>
<accession>A0ABT4DBU1</accession>
<dbReference type="Gene3D" id="2.30.40.10">
    <property type="entry name" value="Urease, subunit C, domain 1"/>
    <property type="match status" value="1"/>
</dbReference>
<evidence type="ECO:0000259" key="1">
    <source>
        <dbReference type="Pfam" id="PF07969"/>
    </source>
</evidence>
<evidence type="ECO:0000313" key="3">
    <source>
        <dbReference type="Proteomes" id="UP001144612"/>
    </source>
</evidence>
<protein>
    <submittedName>
        <fullName evidence="2">Amidohydrolase family protein</fullName>
    </submittedName>
</protein>
<evidence type="ECO:0000313" key="2">
    <source>
        <dbReference type="EMBL" id="MCY6958504.1"/>
    </source>
</evidence>
<dbReference type="PANTHER" id="PTHR22642">
    <property type="entry name" value="IMIDAZOLONEPROPIONASE"/>
    <property type="match status" value="1"/>
</dbReference>
<organism evidence="2 3">
    <name type="scientific">Clostridium brassicae</name>
    <dbReference type="NCBI Taxonomy" id="2999072"/>
    <lineage>
        <taxon>Bacteria</taxon>
        <taxon>Bacillati</taxon>
        <taxon>Bacillota</taxon>
        <taxon>Clostridia</taxon>
        <taxon>Eubacteriales</taxon>
        <taxon>Clostridiaceae</taxon>
        <taxon>Clostridium</taxon>
    </lineage>
</organism>
<name>A0ABT4DBU1_9CLOT</name>
<keyword evidence="3" id="KW-1185">Reference proteome</keyword>
<sequence>MNRCNINVILRSKNIFTGTSDNIIDGYIAIDGNKIVAVEEGDGYKELLSNETNFIDLGKNVITSGFVDTHTFFTGYVIFNIGVDVSKANSIDGCIEILKEYESTIDNNATIFGHGWNPEVFENSMAIEKLDEIFPDKRVIIFSVNRDTCLMNTKAIETYQFTPDECYPEAYWRIMKEYLNDKNFIDKQFKEYMQMMNSRGVTSVKEMGFDDYYGFTDYLEKVEKNKELSLRVSFMSQPVGQEINIAYGLKMREKFNSDFVRFSGFNRMTDGTVASLKADLLKPYECLKNVNCIMNIDYDLIEKEVLLADKYNFRYSLHAQGDGAVHKVLNIYEKCKRDQGKCINKHAITDMEFTHPDDLERMGRLGIIAEIYPQIMSLDLEDETKKMIEKNVGIERGKYFWNRRKMLDSGVVVSCGTDLPLMITDIPESIYHACGGYFVDGGQPYNKQNTISIKELLKAWTLGGQYNCGFEDKLGTLEVGKLADITVLDRNIFETSMEEMRDVKVCLTIVDGNIVYNNF</sequence>
<dbReference type="InterPro" id="IPR011059">
    <property type="entry name" value="Metal-dep_hydrolase_composite"/>
</dbReference>
<dbReference type="InterPro" id="IPR013108">
    <property type="entry name" value="Amidohydro_3"/>
</dbReference>
<dbReference type="Gene3D" id="3.20.20.140">
    <property type="entry name" value="Metal-dependent hydrolases"/>
    <property type="match status" value="1"/>
</dbReference>
<dbReference type="Pfam" id="PF07969">
    <property type="entry name" value="Amidohydro_3"/>
    <property type="match status" value="1"/>
</dbReference>
<dbReference type="RefSeq" id="WP_268060917.1">
    <property type="nucleotide sequence ID" value="NZ_JAPQFJ010000006.1"/>
</dbReference>
<comment type="caution">
    <text evidence="2">The sequence shown here is derived from an EMBL/GenBank/DDBJ whole genome shotgun (WGS) entry which is preliminary data.</text>
</comment>
<dbReference type="EMBL" id="JAPQFJ010000006">
    <property type="protein sequence ID" value="MCY6958504.1"/>
    <property type="molecule type" value="Genomic_DNA"/>
</dbReference>
<feature type="domain" description="Amidohydrolase 3" evidence="1">
    <location>
        <begin position="54"/>
        <end position="516"/>
    </location>
</feature>
<proteinExistence type="predicted"/>
<reference evidence="2" key="1">
    <citation type="submission" date="2022-12" db="EMBL/GenBank/DDBJ databases">
        <title>Clostridium sp. nov., isolated from industrial wastewater.</title>
        <authorList>
            <person name="Jiayan W."/>
        </authorList>
    </citation>
    <scope>NUCLEOTIDE SEQUENCE</scope>
    <source>
        <strain evidence="2">ZC22-4</strain>
    </source>
</reference>